<evidence type="ECO:0000313" key="2">
    <source>
        <dbReference type="Proteomes" id="UP001162501"/>
    </source>
</evidence>
<reference evidence="1" key="1">
    <citation type="submission" date="2023-05" db="EMBL/GenBank/DDBJ databases">
        <authorList>
            <consortium name="ELIXIR-Norway"/>
        </authorList>
    </citation>
    <scope>NUCLEOTIDE SEQUENCE</scope>
</reference>
<gene>
    <name evidence="1" type="ORF">MRATA1EN22A_LOCUS26952</name>
</gene>
<dbReference type="EMBL" id="OX596092">
    <property type="protein sequence ID" value="CAN0560032.1"/>
    <property type="molecule type" value="Genomic_DNA"/>
</dbReference>
<dbReference type="Proteomes" id="UP001162501">
    <property type="component" value="Chromosome 8"/>
</dbReference>
<name>A0AC60A5H1_RANTA</name>
<protein>
    <submittedName>
        <fullName evidence="1">Uncharacterized protein</fullName>
    </submittedName>
</protein>
<accession>A0AC60A5H1</accession>
<sequence>MRSSLLRLKAGALRCGPRKKVAASEQQNQPSSSSHMGLDWQKRAWWGLNTESVSLCDAYYRIPKVSLAVLGLCCGMQALHCRAGVLWFQPAGAALVAVHRRFMAMGDHIAERRLRKGSSLIVSSLHGLLQPLETGLLASTLLLWSVLNTAAGEHSFRCGSDRALFI</sequence>
<organism evidence="1 2">
    <name type="scientific">Rangifer tarandus platyrhynchus</name>
    <name type="common">Svalbard reindeer</name>
    <dbReference type="NCBI Taxonomy" id="3082113"/>
    <lineage>
        <taxon>Eukaryota</taxon>
        <taxon>Metazoa</taxon>
        <taxon>Chordata</taxon>
        <taxon>Craniata</taxon>
        <taxon>Vertebrata</taxon>
        <taxon>Euteleostomi</taxon>
        <taxon>Mammalia</taxon>
        <taxon>Eutheria</taxon>
        <taxon>Laurasiatheria</taxon>
        <taxon>Artiodactyla</taxon>
        <taxon>Ruminantia</taxon>
        <taxon>Pecora</taxon>
        <taxon>Cervidae</taxon>
        <taxon>Odocoileinae</taxon>
        <taxon>Rangifer</taxon>
    </lineage>
</organism>
<reference evidence="1" key="2">
    <citation type="submission" date="2025-03" db="EMBL/GenBank/DDBJ databases">
        <authorList>
            <consortium name="ELIXIR-Norway"/>
            <consortium name="Elixir Norway"/>
        </authorList>
    </citation>
    <scope>NUCLEOTIDE SEQUENCE</scope>
</reference>
<evidence type="ECO:0000313" key="1">
    <source>
        <dbReference type="EMBL" id="CAN0560032.1"/>
    </source>
</evidence>
<proteinExistence type="predicted"/>